<feature type="transmembrane region" description="Helical" evidence="2">
    <location>
        <begin position="339"/>
        <end position="362"/>
    </location>
</feature>
<dbReference type="EMBL" id="NCWY01000007">
    <property type="protein sequence ID" value="PAK95488.1"/>
    <property type="molecule type" value="Genomic_DNA"/>
</dbReference>
<evidence type="ECO:0000256" key="2">
    <source>
        <dbReference type="SAM" id="Phobius"/>
    </source>
</evidence>
<dbReference type="AlphaFoldDB" id="A0A269ZCG2"/>
<dbReference type="GO" id="GO:0006508">
    <property type="term" value="P:proteolysis"/>
    <property type="evidence" value="ECO:0007669"/>
    <property type="project" value="UniProtKB-KW"/>
</dbReference>
<evidence type="ECO:0000313" key="4">
    <source>
        <dbReference type="Proteomes" id="UP000216867"/>
    </source>
</evidence>
<feature type="transmembrane region" description="Helical" evidence="2">
    <location>
        <begin position="141"/>
        <end position="164"/>
    </location>
</feature>
<gene>
    <name evidence="3" type="ORF">B8X04_09440</name>
</gene>
<keyword evidence="3" id="KW-0482">Metalloprotease</keyword>
<evidence type="ECO:0000256" key="1">
    <source>
        <dbReference type="SAM" id="MobiDB-lite"/>
    </source>
</evidence>
<keyword evidence="2" id="KW-0812">Transmembrane</keyword>
<evidence type="ECO:0000313" key="3">
    <source>
        <dbReference type="EMBL" id="PAK95488.1"/>
    </source>
</evidence>
<dbReference type="Pfam" id="PF13367">
    <property type="entry name" value="PrsW-protease"/>
    <property type="match status" value="1"/>
</dbReference>
<sequence length="506" mass="55250">MSEHAGPPHGPGPNHGGQHPGPVVDPRRSDDRFRPRPQNPQRTATPPPMRRQAPGPGPNLGLRIPPPGQMTRPGHQSHPGQPMQARVYEQPRFAPTVTQEMRVRAQMQPPQHRVAETPWTGAVRRTPEPAEPGSPGNVVRLVLAILAVCALVFGLLVMAIFGGFSFGARLFGLIGLSAIPLIGIIAYVLWLDRWKPQPKLLLGLCLLWGAVASVVLTLFVSLVGEVALYFAGVGAVPDVFKTVVEAPVVEETTKTALLVVIVLLARRHFEGPLDGLVYGALIGAGFAFTENVLYLGAAWEESTSGLWVTFVLRCLCSPLLHTAFSSWAGVTIGFAARKWPWWAVILMWLPGLFVGMCLHAIWNGSMTGLQLISPIAQIIGLIVLSFILTTCWVVAGLILRRSERLHTRNMLGDYANSGWLSHAEVDMLGTWKGRKQGKRWAKTFPGGKQEMRTMIRLAGQLATTRMRLLAGLGGPKERTIENYELREFAGARDRLLSASRGEARPA</sequence>
<dbReference type="GO" id="GO:0008237">
    <property type="term" value="F:metallopeptidase activity"/>
    <property type="evidence" value="ECO:0007669"/>
    <property type="project" value="UniProtKB-KW"/>
</dbReference>
<dbReference type="PANTHER" id="PTHR36844:SF1">
    <property type="entry name" value="PROTEASE PRSW"/>
    <property type="match status" value="1"/>
</dbReference>
<keyword evidence="2" id="KW-1133">Transmembrane helix</keyword>
<dbReference type="RefSeq" id="WP_009377974.1">
    <property type="nucleotide sequence ID" value="NZ_CP065682.1"/>
</dbReference>
<feature type="region of interest" description="Disordered" evidence="1">
    <location>
        <begin position="1"/>
        <end position="83"/>
    </location>
</feature>
<feature type="transmembrane region" description="Helical" evidence="2">
    <location>
        <begin position="170"/>
        <end position="190"/>
    </location>
</feature>
<feature type="compositionally biased region" description="Basic and acidic residues" evidence="1">
    <location>
        <begin position="25"/>
        <end position="34"/>
    </location>
</feature>
<dbReference type="InterPro" id="IPR026898">
    <property type="entry name" value="PrsW"/>
</dbReference>
<feature type="transmembrane region" description="Helical" evidence="2">
    <location>
        <begin position="305"/>
        <end position="327"/>
    </location>
</feature>
<dbReference type="Proteomes" id="UP000216867">
    <property type="component" value="Unassembled WGS sequence"/>
</dbReference>
<comment type="caution">
    <text evidence="3">The sequence shown here is derived from an EMBL/GenBank/DDBJ whole genome shotgun (WGS) entry which is preliminary data.</text>
</comment>
<accession>A0A269ZCG2</accession>
<protein>
    <submittedName>
        <fullName evidence="3">PrsW family intramembrane metalloprotease</fullName>
    </submittedName>
</protein>
<feature type="transmembrane region" description="Helical" evidence="2">
    <location>
        <begin position="374"/>
        <end position="399"/>
    </location>
</feature>
<feature type="transmembrane region" description="Helical" evidence="2">
    <location>
        <begin position="202"/>
        <end position="232"/>
    </location>
</feature>
<keyword evidence="3" id="KW-0645">Protease</keyword>
<feature type="transmembrane region" description="Helical" evidence="2">
    <location>
        <begin position="276"/>
        <end position="299"/>
    </location>
</feature>
<proteinExistence type="predicted"/>
<name>A0A269ZCG2_9MICO</name>
<organism evidence="3 4">
    <name type="scientific">Brevibacterium casei</name>
    <dbReference type="NCBI Taxonomy" id="33889"/>
    <lineage>
        <taxon>Bacteria</taxon>
        <taxon>Bacillati</taxon>
        <taxon>Actinomycetota</taxon>
        <taxon>Actinomycetes</taxon>
        <taxon>Micrococcales</taxon>
        <taxon>Brevibacteriaceae</taxon>
        <taxon>Brevibacterium</taxon>
    </lineage>
</organism>
<keyword evidence="3" id="KW-0378">Hydrolase</keyword>
<dbReference type="PANTHER" id="PTHR36844">
    <property type="entry name" value="PROTEASE PRSW"/>
    <property type="match status" value="1"/>
</dbReference>
<reference evidence="3 4" key="1">
    <citation type="submission" date="2017-04" db="EMBL/GenBank/DDBJ databases">
        <title>Kefir bacterial isolates.</title>
        <authorList>
            <person name="Kim Y."/>
            <person name="Blasche S."/>
            <person name="Patil K.R."/>
        </authorList>
    </citation>
    <scope>NUCLEOTIDE SEQUENCE [LARGE SCALE GENOMIC DNA]</scope>
    <source>
        <strain evidence="3 4">OG2</strain>
    </source>
</reference>
<keyword evidence="2" id="KW-0472">Membrane</keyword>